<keyword evidence="2" id="KW-1133">Transmembrane helix</keyword>
<evidence type="ECO:0000256" key="1">
    <source>
        <dbReference type="SAM" id="MobiDB-lite"/>
    </source>
</evidence>
<organism evidence="3 4">
    <name type="scientific">Prorocentrum cordatum</name>
    <dbReference type="NCBI Taxonomy" id="2364126"/>
    <lineage>
        <taxon>Eukaryota</taxon>
        <taxon>Sar</taxon>
        <taxon>Alveolata</taxon>
        <taxon>Dinophyceae</taxon>
        <taxon>Prorocentrales</taxon>
        <taxon>Prorocentraceae</taxon>
        <taxon>Prorocentrum</taxon>
    </lineage>
</organism>
<gene>
    <name evidence="3" type="ORF">PCOR1329_LOCUS85749</name>
</gene>
<evidence type="ECO:0000313" key="3">
    <source>
        <dbReference type="EMBL" id="CAK0912130.1"/>
    </source>
</evidence>
<keyword evidence="2" id="KW-0812">Transmembrane</keyword>
<feature type="compositionally biased region" description="Low complexity" evidence="1">
    <location>
        <begin position="356"/>
        <end position="368"/>
    </location>
</feature>
<dbReference type="Proteomes" id="UP001189429">
    <property type="component" value="Unassembled WGS sequence"/>
</dbReference>
<feature type="compositionally biased region" description="Acidic residues" evidence="1">
    <location>
        <begin position="1082"/>
        <end position="1093"/>
    </location>
</feature>
<protein>
    <recommendedName>
        <fullName evidence="5">PKD/REJ-like domain-containing protein</fullName>
    </recommendedName>
</protein>
<evidence type="ECO:0000313" key="4">
    <source>
        <dbReference type="Proteomes" id="UP001189429"/>
    </source>
</evidence>
<feature type="region of interest" description="Disordered" evidence="1">
    <location>
        <begin position="356"/>
        <end position="375"/>
    </location>
</feature>
<name>A0ABN9YGW5_9DINO</name>
<reference evidence="3" key="1">
    <citation type="submission" date="2023-10" db="EMBL/GenBank/DDBJ databases">
        <authorList>
            <person name="Chen Y."/>
            <person name="Shah S."/>
            <person name="Dougan E. K."/>
            <person name="Thang M."/>
            <person name="Chan C."/>
        </authorList>
    </citation>
    <scope>NUCLEOTIDE SEQUENCE [LARGE SCALE GENOMIC DNA]</scope>
</reference>
<evidence type="ECO:0000256" key="2">
    <source>
        <dbReference type="SAM" id="Phobius"/>
    </source>
</evidence>
<feature type="region of interest" description="Disordered" evidence="1">
    <location>
        <begin position="1067"/>
        <end position="1095"/>
    </location>
</feature>
<evidence type="ECO:0008006" key="5">
    <source>
        <dbReference type="Google" id="ProtNLM"/>
    </source>
</evidence>
<keyword evidence="2" id="KW-0472">Membrane</keyword>
<proteinExistence type="predicted"/>
<feature type="transmembrane region" description="Helical" evidence="2">
    <location>
        <begin position="28"/>
        <end position="50"/>
    </location>
</feature>
<sequence>MAEEGAGGRELPIAPAAEAARLSAAGRLVGTVSFAAMLLLAGSAALAASLHHASGLGLRVDSVHVSAPEGADSAEVVIGAGLERPGWTPHRAWLRSAACRLQVRGLDIAVEAPEAQHLGPSRVKLHARTRVSPAGAAAPAPGGCEVTSSVDLFGLGVRVAWTVWTPVDISAARAPKMWMQRSGGLTRKGPRSLQDPNVTLEQPALLGWRVPAGSLPEALDALLGSASISLDAAVSYEESGDRSVRLTKAVNASLAIESDGEGGYLVSVPALVSSHVRPAAFAAALGKLVLGDSRGERGGVHRSVRMVAVAPSSPVAQCLGASHSLGWRSRRGSAVHDLARGARRLLGRQLARSLAGSAGARAGQQPPQDARRLSGAGESTTLTLSEMIYADESQIDIDLNATMTDDGIGLDFTFGLDGETMVEVHLSAAESAQAGEASLSLDVAVEGVEVANIVYSSTDSADETSLSVLIKEPGSGDTIATVSASSSASAGESLSASVFASGTEFVTVTGSNSSASMIFSAVMKDPSNAASTLLTASASATYTGADTEGDFGVTVHLGDDQIELTGSLTDSYRTQDGFSMDAELSVGGSAVGRADVDGTHDDTGLNAVATVEMSADGSFEQILKLDPFILVRKSTNYTIHATLFDSSDTEIATVGVSLTNEPAGGQVQDVDIQPFSPMDSSLNVTMTVSLASAVLEALTDAGDIPCLQGSCSVDVGVHSQHMELTFSSVPSGEQEAYRAVLGLITRDTLYFAGGSVTAQGVNLIVADVQLGNGNSAIAADQFALSSTGTLKDGDNEKIIGWDLSADVSTSLQSMELTLDNKSGPLLEATVSFTELAARSTSAGEIKLEGERAAKWDFASETAGSTTTVEMAVWDAEGELAAASASTTVDASAGSEVSLVSLALRPGSGQDPEALGGVRLETVDASGDRAAFQLQVLGSDLQTPFFQLDAAVDFTADGGLRLLTDWDASVEAQVWDPGDTAAGVMMTMSVTSSSSGGVFTSGMAMEDADGTQLMNWSITGTSASDGISTHGTLGDVMAITLAMSKPDGRLDTMSQMDLTLTMESMMDGEDDDEMEQGQTREHDDEEEDTDDWDSMDLSNVTISLSLGYDGTDTWDATGIVSQSGDTIASVEAHVHEEWVSLTSWANEDVGDMIGAGSVYEYVNTSMPFSDSSDMWSINYVQTSDYIETTNVSWHSDASTGISGFSFKSFAMEMDDGGAWQYIFTANATGESTGGPVTPTPAPPAPTTMTVSGSFKARVAASDAQDFISNPVVVAAFVSSIAERVNAPESMVEVTLSVQSSRRLAAGGGRRMTAQAEILVSYVITAEVSSSSDGGAISESDFDSMVDALESTTAADFVAGFTTELQERDGGIASRYSAVAAVENSETAPATAIVQRGATAGARAAFPQALLFATACGLAL</sequence>
<dbReference type="EMBL" id="CAUYUJ010022703">
    <property type="protein sequence ID" value="CAK0912130.1"/>
    <property type="molecule type" value="Genomic_DNA"/>
</dbReference>
<accession>A0ABN9YGW5</accession>
<keyword evidence="4" id="KW-1185">Reference proteome</keyword>
<comment type="caution">
    <text evidence="3">The sequence shown here is derived from an EMBL/GenBank/DDBJ whole genome shotgun (WGS) entry which is preliminary data.</text>
</comment>